<organism evidence="2 3">
    <name type="scientific">Favolaschia claudopus</name>
    <dbReference type="NCBI Taxonomy" id="2862362"/>
    <lineage>
        <taxon>Eukaryota</taxon>
        <taxon>Fungi</taxon>
        <taxon>Dikarya</taxon>
        <taxon>Basidiomycota</taxon>
        <taxon>Agaricomycotina</taxon>
        <taxon>Agaricomycetes</taxon>
        <taxon>Agaricomycetidae</taxon>
        <taxon>Agaricales</taxon>
        <taxon>Marasmiineae</taxon>
        <taxon>Mycenaceae</taxon>
        <taxon>Favolaschia</taxon>
    </lineage>
</organism>
<name>A0AAV9ZNE5_9AGAR</name>
<protein>
    <submittedName>
        <fullName evidence="2">Uncharacterized protein</fullName>
    </submittedName>
</protein>
<evidence type="ECO:0000256" key="1">
    <source>
        <dbReference type="SAM" id="MobiDB-lite"/>
    </source>
</evidence>
<accession>A0AAV9ZNE5</accession>
<keyword evidence="3" id="KW-1185">Reference proteome</keyword>
<evidence type="ECO:0000313" key="2">
    <source>
        <dbReference type="EMBL" id="KAK6988021.1"/>
    </source>
</evidence>
<reference evidence="2 3" key="1">
    <citation type="journal article" date="2024" name="J Genomics">
        <title>Draft genome sequencing and assembly of Favolaschia claudopus CIRM-BRFM 2984 isolated from oak limbs.</title>
        <authorList>
            <person name="Navarro D."/>
            <person name="Drula E."/>
            <person name="Chaduli D."/>
            <person name="Cazenave R."/>
            <person name="Ahrendt S."/>
            <person name="Wang J."/>
            <person name="Lipzen A."/>
            <person name="Daum C."/>
            <person name="Barry K."/>
            <person name="Grigoriev I.V."/>
            <person name="Favel A."/>
            <person name="Rosso M.N."/>
            <person name="Martin F."/>
        </authorList>
    </citation>
    <scope>NUCLEOTIDE SEQUENCE [LARGE SCALE GENOMIC DNA]</scope>
    <source>
        <strain evidence="2 3">CIRM-BRFM 2984</strain>
    </source>
</reference>
<sequence>MKRFRSPRAIRASPTSISRLPSHTAPAPALPPACRRPSASLALRSVLLDYPPKSSGCMCAIFPYRSRKARDGGTISYGAFSQTQTHRGLEGRRNGSRGEEDDHEYASQCSWPPARCGMAWQRCAQMVCGGRRGVHRTHNAGHASCAAGNRDMVWRGSSIEVCDEETMTRHYLRAYCLCSPPLLVRHFARELLRVCSRCGEGVRISMRMYEAPAVRCGDSRLCVR</sequence>
<gene>
    <name evidence="2" type="ORF">R3P38DRAFT_286379</name>
</gene>
<dbReference type="EMBL" id="JAWWNJ010000126">
    <property type="protein sequence ID" value="KAK6988021.1"/>
    <property type="molecule type" value="Genomic_DNA"/>
</dbReference>
<comment type="caution">
    <text evidence="2">The sequence shown here is derived from an EMBL/GenBank/DDBJ whole genome shotgun (WGS) entry which is preliminary data.</text>
</comment>
<feature type="region of interest" description="Disordered" evidence="1">
    <location>
        <begin position="79"/>
        <end position="104"/>
    </location>
</feature>
<proteinExistence type="predicted"/>
<feature type="compositionally biased region" description="Basic and acidic residues" evidence="1">
    <location>
        <begin position="87"/>
        <end position="100"/>
    </location>
</feature>
<dbReference type="AlphaFoldDB" id="A0AAV9ZNE5"/>
<feature type="region of interest" description="Disordered" evidence="1">
    <location>
        <begin position="1"/>
        <end position="31"/>
    </location>
</feature>
<dbReference type="Proteomes" id="UP001362999">
    <property type="component" value="Unassembled WGS sequence"/>
</dbReference>
<evidence type="ECO:0000313" key="3">
    <source>
        <dbReference type="Proteomes" id="UP001362999"/>
    </source>
</evidence>